<accession>A0A166K283</accession>
<gene>
    <name evidence="2" type="ORF">FIBSPDRAFT_740509</name>
</gene>
<dbReference type="EMBL" id="KV417547">
    <property type="protein sequence ID" value="KZP21448.1"/>
    <property type="molecule type" value="Genomic_DNA"/>
</dbReference>
<evidence type="ECO:0000313" key="2">
    <source>
        <dbReference type="EMBL" id="KZP21448.1"/>
    </source>
</evidence>
<dbReference type="AlphaFoldDB" id="A0A166K283"/>
<dbReference type="OrthoDB" id="3183767at2759"/>
<evidence type="ECO:0000256" key="1">
    <source>
        <dbReference type="SAM" id="MobiDB-lite"/>
    </source>
</evidence>
<protein>
    <submittedName>
        <fullName evidence="2">Uncharacterized protein</fullName>
    </submittedName>
</protein>
<dbReference type="Proteomes" id="UP000076532">
    <property type="component" value="Unassembled WGS sequence"/>
</dbReference>
<keyword evidence="3" id="KW-1185">Reference proteome</keyword>
<organism evidence="2 3">
    <name type="scientific">Athelia psychrophila</name>
    <dbReference type="NCBI Taxonomy" id="1759441"/>
    <lineage>
        <taxon>Eukaryota</taxon>
        <taxon>Fungi</taxon>
        <taxon>Dikarya</taxon>
        <taxon>Basidiomycota</taxon>
        <taxon>Agaricomycotina</taxon>
        <taxon>Agaricomycetes</taxon>
        <taxon>Agaricomycetidae</taxon>
        <taxon>Atheliales</taxon>
        <taxon>Atheliaceae</taxon>
        <taxon>Athelia</taxon>
    </lineage>
</organism>
<evidence type="ECO:0000313" key="3">
    <source>
        <dbReference type="Proteomes" id="UP000076532"/>
    </source>
</evidence>
<sequence length="541" mass="62204">MKNRISSLRTYSLDLVEKARDFIYKLGLPVCSAAVDRLLKGSSWTPTIVSLVIILYATCLHALNQNTFAKKLQPLGLEPFVMLAVDFLHEFELGVWKAVFQHLMRILHVAAPNSAQVAELDRRFSANASEMKQLAARNYEDLLQVRHMNLAHLSRQCAIPVFEGLLPPRENKIVLTLLYRLAEWHALAKLHMHTEPTLAHLDKATVVLLTYKAHALGDYVRSIHWFGPSGSFSSQPGEMEHHRPKNIYDRGSKNDPVPQITRFERRETRFLRTRRHEILLLNPDHVSTHGHQVAFAEDDPLQEDDATMHHQHRENQTGLNWLEMHPQDIYSFERKFPHDPATKNFIPKLKDHLLGRLLGHAYDEREFSPAERNTVNIRKNQIYSSKIFRVNYTTYDVRRDQDSMNPRTHCDVMVMSQEAGPNAHRFWYARVLGVFHAQVVHCGSAAINRSTQRVEFLWVRWFGIDIDHRYGLKAARLPKIGFVPDTDPLAFGFLDPSLVVRGTHLIPAFCDGRTLSLLTASPTAGRPLTETDDWLAYYVNM</sequence>
<reference evidence="2 3" key="1">
    <citation type="journal article" date="2016" name="Mol. Biol. Evol.">
        <title>Comparative Genomics of Early-Diverging Mushroom-Forming Fungi Provides Insights into the Origins of Lignocellulose Decay Capabilities.</title>
        <authorList>
            <person name="Nagy L.G."/>
            <person name="Riley R."/>
            <person name="Tritt A."/>
            <person name="Adam C."/>
            <person name="Daum C."/>
            <person name="Floudas D."/>
            <person name="Sun H."/>
            <person name="Yadav J.S."/>
            <person name="Pangilinan J."/>
            <person name="Larsson K.H."/>
            <person name="Matsuura K."/>
            <person name="Barry K."/>
            <person name="Labutti K."/>
            <person name="Kuo R."/>
            <person name="Ohm R.A."/>
            <person name="Bhattacharya S.S."/>
            <person name="Shirouzu T."/>
            <person name="Yoshinaga Y."/>
            <person name="Martin F.M."/>
            <person name="Grigoriev I.V."/>
            <person name="Hibbett D.S."/>
        </authorList>
    </citation>
    <scope>NUCLEOTIDE SEQUENCE [LARGE SCALE GENOMIC DNA]</scope>
    <source>
        <strain evidence="2 3">CBS 109695</strain>
    </source>
</reference>
<feature type="compositionally biased region" description="Basic and acidic residues" evidence="1">
    <location>
        <begin position="238"/>
        <end position="253"/>
    </location>
</feature>
<proteinExistence type="predicted"/>
<feature type="region of interest" description="Disordered" evidence="1">
    <location>
        <begin position="233"/>
        <end position="257"/>
    </location>
</feature>
<name>A0A166K283_9AGAM</name>